<dbReference type="AlphaFoldDB" id="A0A672NYA1"/>
<organism evidence="10 11">
    <name type="scientific">Sinocyclocheilus grahami</name>
    <name type="common">Dianchi golden-line fish</name>
    <name type="synonym">Barbus grahami</name>
    <dbReference type="NCBI Taxonomy" id="75366"/>
    <lineage>
        <taxon>Eukaryota</taxon>
        <taxon>Metazoa</taxon>
        <taxon>Chordata</taxon>
        <taxon>Craniata</taxon>
        <taxon>Vertebrata</taxon>
        <taxon>Euteleostomi</taxon>
        <taxon>Actinopterygii</taxon>
        <taxon>Neopterygii</taxon>
        <taxon>Teleostei</taxon>
        <taxon>Ostariophysi</taxon>
        <taxon>Cypriniformes</taxon>
        <taxon>Cyprinidae</taxon>
        <taxon>Cyprininae</taxon>
        <taxon>Sinocyclocheilus</taxon>
    </lineage>
</organism>
<comment type="subcellular location">
    <subcellularLocation>
        <location evidence="1 7">Nucleus</location>
    </subcellularLocation>
</comment>
<dbReference type="InterPro" id="IPR036390">
    <property type="entry name" value="WH_DNA-bd_sf"/>
</dbReference>
<dbReference type="GO" id="GO:0006367">
    <property type="term" value="P:transcription initiation at RNA polymerase II promoter"/>
    <property type="evidence" value="ECO:0007669"/>
    <property type="project" value="UniProtKB-UniRule"/>
</dbReference>
<name>A0A672NYA1_SINGR</name>
<evidence type="ECO:0000256" key="7">
    <source>
        <dbReference type="PIRNR" id="PIRNR016398"/>
    </source>
</evidence>
<protein>
    <recommendedName>
        <fullName evidence="7">Transcription initiation factor IIE subunit beta</fullName>
    </recommendedName>
</protein>
<evidence type="ECO:0000256" key="4">
    <source>
        <dbReference type="ARBA" id="ARBA00023163"/>
    </source>
</evidence>
<dbReference type="InterPro" id="IPR003166">
    <property type="entry name" value="TFIIE_bsu_DNA-bd"/>
</dbReference>
<dbReference type="GO" id="GO:0003677">
    <property type="term" value="F:DNA binding"/>
    <property type="evidence" value="ECO:0007669"/>
    <property type="project" value="UniProtKB-UniRule"/>
</dbReference>
<evidence type="ECO:0000256" key="3">
    <source>
        <dbReference type="ARBA" id="ARBA00023125"/>
    </source>
</evidence>
<dbReference type="Pfam" id="PF02186">
    <property type="entry name" value="TFIIE_beta"/>
    <property type="match status" value="1"/>
</dbReference>
<dbReference type="InterPro" id="IPR016656">
    <property type="entry name" value="TFIIE-bsu"/>
</dbReference>
<dbReference type="PANTHER" id="PTHR12716:SF8">
    <property type="entry name" value="TRANSCRIPTION INITIATION FACTOR IIE SUBUNIT BETA"/>
    <property type="match status" value="1"/>
</dbReference>
<dbReference type="InterPro" id="IPR036388">
    <property type="entry name" value="WH-like_DNA-bd_sf"/>
</dbReference>
<dbReference type="InParanoid" id="A0A672NYA1"/>
<dbReference type="PANTHER" id="PTHR12716">
    <property type="entry name" value="TRANSCRIPTION INITIATION FACTOR IIE, BETA SUBUNIT"/>
    <property type="match status" value="1"/>
</dbReference>
<dbReference type="SUPFAM" id="SSF46785">
    <property type="entry name" value="Winged helix' DNA-binding domain"/>
    <property type="match status" value="1"/>
</dbReference>
<feature type="compositionally biased region" description="Basic residues" evidence="8">
    <location>
        <begin position="245"/>
        <end position="259"/>
    </location>
</feature>
<dbReference type="Ensembl" id="ENSSGRT00000059642.1">
    <property type="protein sequence ID" value="ENSSGRP00000055857.1"/>
    <property type="gene ID" value="ENSSGRG00000029288.1"/>
</dbReference>
<keyword evidence="11" id="KW-1185">Reference proteome</keyword>
<evidence type="ECO:0000256" key="8">
    <source>
        <dbReference type="SAM" id="MobiDB-lite"/>
    </source>
</evidence>
<dbReference type="Gene3D" id="1.10.10.10">
    <property type="entry name" value="Winged helix-like DNA-binding domain superfamily/Winged helix DNA-binding domain"/>
    <property type="match status" value="1"/>
</dbReference>
<reference evidence="10" key="2">
    <citation type="submission" date="2025-09" db="UniProtKB">
        <authorList>
            <consortium name="Ensembl"/>
        </authorList>
    </citation>
    <scope>IDENTIFICATION</scope>
</reference>
<feature type="domain" description="TFIIE beta" evidence="9">
    <location>
        <begin position="56"/>
        <end position="145"/>
    </location>
</feature>
<evidence type="ECO:0000256" key="2">
    <source>
        <dbReference type="ARBA" id="ARBA00023015"/>
    </source>
</evidence>
<dbReference type="CDD" id="cd07977">
    <property type="entry name" value="TFIIE_beta_winged_helix"/>
    <property type="match status" value="1"/>
</dbReference>
<dbReference type="OMA" id="XMIRSEE"/>
<evidence type="ECO:0000256" key="6">
    <source>
        <dbReference type="ARBA" id="ARBA00025581"/>
    </source>
</evidence>
<evidence type="ECO:0000256" key="5">
    <source>
        <dbReference type="ARBA" id="ARBA00023242"/>
    </source>
</evidence>
<dbReference type="FunFam" id="1.10.10.10:FF:000177">
    <property type="entry name" value="Transcription initiation factor IIE subunit beta"/>
    <property type="match status" value="1"/>
</dbReference>
<keyword evidence="4 7" id="KW-0804">Transcription</keyword>
<sequence length="280" mass="31735">MDKALLRERELFKKRALSTPAVEKRPVNSEASGSSKKKKSKPDRDTSSSSKNSIDPSNGSFNLKALCGSSGYKFGVLARIVNYMKTRHQRGDTHHLTLEEILDETKLLDIGMKQKQWLMSEALASNPKIDVREGKYAFKPKLLDKHDQLGLGGVLLDDVEEGLPIAAKAIKALGDQIIFVTRPDKKKVLFYNDKHCQFVVDEEFQKLWRSVPVDSIDEEKIDEYLKKQGISSMQETGPKKIAPIQKRKKPGMQRKRRYKTHNDHLNGVVEDYSDGVPSKK</sequence>
<feature type="region of interest" description="Disordered" evidence="8">
    <location>
        <begin position="232"/>
        <end position="280"/>
    </location>
</feature>
<keyword evidence="3 7" id="KW-0238">DNA-binding</keyword>
<accession>A0A672NYA1</accession>
<dbReference type="PIRSF" id="PIRSF016398">
    <property type="entry name" value="TFIIE-beta"/>
    <property type="match status" value="1"/>
</dbReference>
<dbReference type="GO" id="GO:0005673">
    <property type="term" value="C:transcription factor TFIIE complex"/>
    <property type="evidence" value="ECO:0007669"/>
    <property type="project" value="UniProtKB-UniRule"/>
</dbReference>
<comment type="subunit">
    <text evidence="7">Tetramer of two alpha and two beta chains.</text>
</comment>
<proteinExistence type="inferred from homology"/>
<keyword evidence="5 7" id="KW-0539">Nucleus</keyword>
<dbReference type="GO" id="GO:0001097">
    <property type="term" value="F:TFIIH-class transcription factor complex binding"/>
    <property type="evidence" value="ECO:0007669"/>
    <property type="project" value="TreeGrafter"/>
</dbReference>
<evidence type="ECO:0000256" key="1">
    <source>
        <dbReference type="ARBA" id="ARBA00004123"/>
    </source>
</evidence>
<evidence type="ECO:0000313" key="11">
    <source>
        <dbReference type="Proteomes" id="UP000472262"/>
    </source>
</evidence>
<keyword evidence="2 7" id="KW-0805">Transcription regulation</keyword>
<dbReference type="PROSITE" id="PS51351">
    <property type="entry name" value="TFIIE_BETA_C"/>
    <property type="match status" value="1"/>
</dbReference>
<dbReference type="Proteomes" id="UP000472262">
    <property type="component" value="Unassembled WGS sequence"/>
</dbReference>
<evidence type="ECO:0000313" key="10">
    <source>
        <dbReference type="Ensembl" id="ENSSGRP00000055857.1"/>
    </source>
</evidence>
<reference evidence="10" key="1">
    <citation type="submission" date="2025-08" db="UniProtKB">
        <authorList>
            <consortium name="Ensembl"/>
        </authorList>
    </citation>
    <scope>IDENTIFICATION</scope>
</reference>
<feature type="region of interest" description="Disordered" evidence="8">
    <location>
        <begin position="15"/>
        <end position="55"/>
    </location>
</feature>
<comment type="function">
    <text evidence="6 7">Recruits TFIIH to the initiation complex and stimulates the RNA polymerase II C-terminal domain kinase and DNA-dependent ATPase activities of TFIIH. Both TFIIH and TFIIE are required for promoter clearance by RNA polymerase.</text>
</comment>
<comment type="similarity">
    <text evidence="7">Belongs to the TFIIE beta subunit family.</text>
</comment>
<evidence type="ECO:0000259" key="9">
    <source>
        <dbReference type="PROSITE" id="PS51351"/>
    </source>
</evidence>